<dbReference type="PANTHER" id="PTHR43546:SF3">
    <property type="entry name" value="UPF0173 METAL-DEPENDENT HYDROLASE MJ1163"/>
    <property type="match status" value="1"/>
</dbReference>
<dbReference type="AlphaFoldDB" id="A0A8J3ZXH9"/>
<sequence length="208" mass="22834">MRLTKYSHACVRLERDGAVLVIDPGTFSERTALDGVDAVLVTHEHFDHLDVDALTEAREKRPSLRIFTHPEVTPKLGDLADAVTEVQPGDEFEAAGFTVHTYGGLHAVIHPDIPRISNVGFLIEGVYHPGDSFVVPDTEVETLLVPACAPWSKVAEAVEFVRQVAPRRAHPIHDGLLNDTGLKVFDMMIGNLSGHEYVRLDTGENVTL</sequence>
<dbReference type="InterPro" id="IPR050114">
    <property type="entry name" value="UPF0173_UPF0282_UlaG_hydrolase"/>
</dbReference>
<gene>
    <name evidence="2" type="ORF">Voc01_052220</name>
</gene>
<evidence type="ECO:0000313" key="3">
    <source>
        <dbReference type="Proteomes" id="UP000635606"/>
    </source>
</evidence>
<dbReference type="PANTHER" id="PTHR43546">
    <property type="entry name" value="UPF0173 METAL-DEPENDENT HYDROLASE MJ1163-RELATED"/>
    <property type="match status" value="1"/>
</dbReference>
<evidence type="ECO:0000313" key="2">
    <source>
        <dbReference type="EMBL" id="GIJ70305.1"/>
    </source>
</evidence>
<keyword evidence="3" id="KW-1185">Reference proteome</keyword>
<comment type="caution">
    <text evidence="2">The sequence shown here is derived from an EMBL/GenBank/DDBJ whole genome shotgun (WGS) entry which is preliminary data.</text>
</comment>
<dbReference type="RefSeq" id="WP_203930213.1">
    <property type="nucleotide sequence ID" value="NZ_BOPH01000076.1"/>
</dbReference>
<name>A0A8J3ZXH9_9ACTN</name>
<dbReference type="EMBL" id="BOPH01000076">
    <property type="protein sequence ID" value="GIJ70305.1"/>
    <property type="molecule type" value="Genomic_DNA"/>
</dbReference>
<proteinExistence type="predicted"/>
<dbReference type="InterPro" id="IPR036866">
    <property type="entry name" value="RibonucZ/Hydroxyglut_hydro"/>
</dbReference>
<dbReference type="Gene3D" id="3.60.15.10">
    <property type="entry name" value="Ribonuclease Z/Hydroxyacylglutathione hydrolase-like"/>
    <property type="match status" value="1"/>
</dbReference>
<feature type="domain" description="Metallo-beta-lactamase" evidence="1">
    <location>
        <begin position="7"/>
        <end position="173"/>
    </location>
</feature>
<accession>A0A8J3ZXH9</accession>
<dbReference type="Pfam" id="PF13483">
    <property type="entry name" value="Lactamase_B_3"/>
    <property type="match status" value="1"/>
</dbReference>
<reference evidence="2" key="1">
    <citation type="submission" date="2021-01" db="EMBL/GenBank/DDBJ databases">
        <title>Whole genome shotgun sequence of Virgisporangium ochraceum NBRC 16418.</title>
        <authorList>
            <person name="Komaki H."/>
            <person name="Tamura T."/>
        </authorList>
    </citation>
    <scope>NUCLEOTIDE SEQUENCE</scope>
    <source>
        <strain evidence="2">NBRC 16418</strain>
    </source>
</reference>
<dbReference type="Proteomes" id="UP000635606">
    <property type="component" value="Unassembled WGS sequence"/>
</dbReference>
<protein>
    <submittedName>
        <fullName evidence="2">MBL fold metallo-hydrolase</fullName>
    </submittedName>
</protein>
<organism evidence="2 3">
    <name type="scientific">Virgisporangium ochraceum</name>
    <dbReference type="NCBI Taxonomy" id="65505"/>
    <lineage>
        <taxon>Bacteria</taxon>
        <taxon>Bacillati</taxon>
        <taxon>Actinomycetota</taxon>
        <taxon>Actinomycetes</taxon>
        <taxon>Micromonosporales</taxon>
        <taxon>Micromonosporaceae</taxon>
        <taxon>Virgisporangium</taxon>
    </lineage>
</organism>
<dbReference type="InterPro" id="IPR001279">
    <property type="entry name" value="Metallo-B-lactamas"/>
</dbReference>
<evidence type="ECO:0000259" key="1">
    <source>
        <dbReference type="SMART" id="SM00849"/>
    </source>
</evidence>
<dbReference type="SUPFAM" id="SSF56281">
    <property type="entry name" value="Metallo-hydrolase/oxidoreductase"/>
    <property type="match status" value="1"/>
</dbReference>
<dbReference type="SMART" id="SM00849">
    <property type="entry name" value="Lactamase_B"/>
    <property type="match status" value="1"/>
</dbReference>